<comment type="caution">
    <text evidence="2">The sequence shown here is derived from an EMBL/GenBank/DDBJ whole genome shotgun (WGS) entry which is preliminary data.</text>
</comment>
<dbReference type="InterPro" id="IPR052343">
    <property type="entry name" value="Retrotransposon-Effector_Assoc"/>
</dbReference>
<gene>
    <name evidence="2" type="primary">YTX2_350</name>
    <name evidence="2" type="ORF">CK203_053777</name>
</gene>
<protein>
    <submittedName>
        <fullName evidence="2">Transposon TX1 uncharacterized 149 kDa protein</fullName>
    </submittedName>
</protein>
<dbReference type="Proteomes" id="UP000288805">
    <property type="component" value="Unassembled WGS sequence"/>
</dbReference>
<evidence type="ECO:0000313" key="3">
    <source>
        <dbReference type="Proteomes" id="UP000288805"/>
    </source>
</evidence>
<accession>A0A438GQL8</accession>
<evidence type="ECO:0000259" key="1">
    <source>
        <dbReference type="Pfam" id="PF00078"/>
    </source>
</evidence>
<dbReference type="InterPro" id="IPR043502">
    <property type="entry name" value="DNA/RNA_pol_sf"/>
</dbReference>
<dbReference type="PANTHER" id="PTHR46890">
    <property type="entry name" value="NON-LTR RETROLELEMENT REVERSE TRANSCRIPTASE-LIKE PROTEIN-RELATED"/>
    <property type="match status" value="1"/>
</dbReference>
<dbReference type="CDD" id="cd01650">
    <property type="entry name" value="RT_nLTR_like"/>
    <property type="match status" value="1"/>
</dbReference>
<proteinExistence type="predicted"/>
<dbReference type="PANTHER" id="PTHR46890:SF50">
    <property type="entry name" value="RNA-DIRECTED DNA POLYMERASE, EUKARYOTA, REVERSE TRANSCRIPTASE ZINC-BINDING DOMAIN PROTEIN-RELATED"/>
    <property type="match status" value="1"/>
</dbReference>
<reference evidence="2 3" key="1">
    <citation type="journal article" date="2018" name="PLoS Genet.">
        <title>Population sequencing reveals clonal diversity and ancestral inbreeding in the grapevine cultivar Chardonnay.</title>
        <authorList>
            <person name="Roach M.J."/>
            <person name="Johnson D.L."/>
            <person name="Bohlmann J."/>
            <person name="van Vuuren H.J."/>
            <person name="Jones S.J."/>
            <person name="Pretorius I.S."/>
            <person name="Schmidt S.A."/>
            <person name="Borneman A.R."/>
        </authorList>
    </citation>
    <scope>NUCLEOTIDE SEQUENCE [LARGE SCALE GENOMIC DNA]</scope>
    <source>
        <strain evidence="3">cv. Chardonnay</strain>
        <tissue evidence="2">Leaf</tissue>
    </source>
</reference>
<organism evidence="2 3">
    <name type="scientific">Vitis vinifera</name>
    <name type="common">Grape</name>
    <dbReference type="NCBI Taxonomy" id="29760"/>
    <lineage>
        <taxon>Eukaryota</taxon>
        <taxon>Viridiplantae</taxon>
        <taxon>Streptophyta</taxon>
        <taxon>Embryophyta</taxon>
        <taxon>Tracheophyta</taxon>
        <taxon>Spermatophyta</taxon>
        <taxon>Magnoliopsida</taxon>
        <taxon>eudicotyledons</taxon>
        <taxon>Gunneridae</taxon>
        <taxon>Pentapetalae</taxon>
        <taxon>rosids</taxon>
        <taxon>Vitales</taxon>
        <taxon>Vitaceae</taxon>
        <taxon>Viteae</taxon>
        <taxon>Vitis</taxon>
    </lineage>
</organism>
<dbReference type="AlphaFoldDB" id="A0A438GQL8"/>
<name>A0A438GQL8_VITVI</name>
<dbReference type="InterPro" id="IPR000477">
    <property type="entry name" value="RT_dom"/>
</dbReference>
<dbReference type="SUPFAM" id="SSF56672">
    <property type="entry name" value="DNA/RNA polymerases"/>
    <property type="match status" value="1"/>
</dbReference>
<evidence type="ECO:0000313" key="2">
    <source>
        <dbReference type="EMBL" id="RVW74509.1"/>
    </source>
</evidence>
<feature type="domain" description="Reverse transcriptase" evidence="1">
    <location>
        <begin position="264"/>
        <end position="393"/>
    </location>
</feature>
<dbReference type="Pfam" id="PF00078">
    <property type="entry name" value="RVT_1"/>
    <property type="match status" value="1"/>
</dbReference>
<sequence length="571" mass="65126">MSGNKYFLKVFKEYFQDGHRIIGRLSWKPIRSSGDQRRSGLRICGCNILVLRRVLEVGGESFKEMGGKGTTNFDSLEQEGGLSPELLVQRALRKGELEELILREEIHWRQKARVKWVKEGDCNSKFFHKVANGRRNRKFIKELENESGLMLNNSKSIKEEILKYFEKLYASPSGEPWRVEGLDWSPISGKSASRLESLFTKKEISKAIFQLDRDKAPRPDGFTIAVFQDCWEVIKENLVRVFAEFHRSGIINQSTNASFIVLLPKKSMSKRISDYRPISLITSLYKIIVKVLAGCLRGVLHETIHSTQGAFVQGRQILDAVLIANEIVDEKRRSGDKGVVFKIDFEKAYDHVILVNSNAKGWVKASRGLRQGDPLSPFLFTIMADVLSRMLLRVEERNVLEGFKNRLSRLAEMLDCKASGWPILYLGLPLGGNPKACGFWDPVIESISRRLDGWQKAYLSFGGKITLIQSCLTHMPCYFLSLFKIPALVVAKIERLQRNFLWSGVGEGKRDHLGSGCGDILGRVQLCASGYLKHLWITLQWLGCDGDKIRFWEDLWWGINLWESNIQDYLA</sequence>
<dbReference type="EMBL" id="QGNW01000368">
    <property type="protein sequence ID" value="RVW74509.1"/>
    <property type="molecule type" value="Genomic_DNA"/>
</dbReference>